<proteinExistence type="predicted"/>
<name>A0A1F5DM20_9BACT</name>
<evidence type="ECO:0000313" key="2">
    <source>
        <dbReference type="Proteomes" id="UP000176791"/>
    </source>
</evidence>
<gene>
    <name evidence="1" type="ORF">A3E73_00880</name>
</gene>
<evidence type="ECO:0000313" key="1">
    <source>
        <dbReference type="EMBL" id="OGD56193.1"/>
    </source>
</evidence>
<accession>A0A1F5DM20</accession>
<dbReference type="Proteomes" id="UP000176791">
    <property type="component" value="Unassembled WGS sequence"/>
</dbReference>
<dbReference type="EMBL" id="MEZN01000021">
    <property type="protein sequence ID" value="OGD56193.1"/>
    <property type="molecule type" value="Genomic_DNA"/>
</dbReference>
<comment type="caution">
    <text evidence="1">The sequence shown here is derived from an EMBL/GenBank/DDBJ whole genome shotgun (WGS) entry which is preliminary data.</text>
</comment>
<reference evidence="1 2" key="1">
    <citation type="journal article" date="2016" name="Nat. Commun.">
        <title>Thousands of microbial genomes shed light on interconnected biogeochemical processes in an aquifer system.</title>
        <authorList>
            <person name="Anantharaman K."/>
            <person name="Brown C.T."/>
            <person name="Hug L.A."/>
            <person name="Sharon I."/>
            <person name="Castelle C.J."/>
            <person name="Probst A.J."/>
            <person name="Thomas B.C."/>
            <person name="Singh A."/>
            <person name="Wilkins M.J."/>
            <person name="Karaoz U."/>
            <person name="Brodie E.L."/>
            <person name="Williams K.H."/>
            <person name="Hubbard S.S."/>
            <person name="Banfield J.F."/>
        </authorList>
    </citation>
    <scope>NUCLEOTIDE SEQUENCE [LARGE SCALE GENOMIC DNA]</scope>
</reference>
<organism evidence="1 2">
    <name type="scientific">Candidatus Beckwithbacteria bacterium RIFCSPHIGHO2_12_FULL_47_17</name>
    <dbReference type="NCBI Taxonomy" id="1797460"/>
    <lineage>
        <taxon>Bacteria</taxon>
        <taxon>Candidatus Beckwithiibacteriota</taxon>
    </lineage>
</organism>
<dbReference type="AlphaFoldDB" id="A0A1F5DM20"/>
<protein>
    <submittedName>
        <fullName evidence="1">Uncharacterized protein</fullName>
    </submittedName>
</protein>
<sequence>MSIKVNNERFFITDVEVTGSQSAVSGWKAQQIAEFLWPDFSNESLEEELKPRVDSLQSGLKLWGVTAEMLQDTINYLVTAKTKHSKSPKVNPMHIHLAVDLLRTTRDQMFPEQS</sequence>